<accession>A0A1I2CHP8</accession>
<organism evidence="1 2">
    <name type="scientific">Flavobacterium xueshanense</name>
    <dbReference type="NCBI Taxonomy" id="935223"/>
    <lineage>
        <taxon>Bacteria</taxon>
        <taxon>Pseudomonadati</taxon>
        <taxon>Bacteroidota</taxon>
        <taxon>Flavobacteriia</taxon>
        <taxon>Flavobacteriales</taxon>
        <taxon>Flavobacteriaceae</taxon>
        <taxon>Flavobacterium</taxon>
    </lineage>
</organism>
<dbReference type="AlphaFoldDB" id="A0A1I2CHP8"/>
<sequence>MDNKFGGGIITLKSSSLTELFFFLKQIKKQSVNNYLLLNVNNEFYSAVILQIEIIKSANK</sequence>
<dbReference type="Proteomes" id="UP000198596">
    <property type="component" value="Unassembled WGS sequence"/>
</dbReference>
<proteinExistence type="predicted"/>
<protein>
    <submittedName>
        <fullName evidence="1">Uncharacterized protein</fullName>
    </submittedName>
</protein>
<name>A0A1I2CHP8_9FLAO</name>
<evidence type="ECO:0000313" key="2">
    <source>
        <dbReference type="Proteomes" id="UP000198596"/>
    </source>
</evidence>
<dbReference type="STRING" id="935223.SAMN04488131_10373"/>
<keyword evidence="2" id="KW-1185">Reference proteome</keyword>
<reference evidence="2" key="1">
    <citation type="submission" date="2016-10" db="EMBL/GenBank/DDBJ databases">
        <authorList>
            <person name="Varghese N."/>
            <person name="Submissions S."/>
        </authorList>
    </citation>
    <scope>NUCLEOTIDE SEQUENCE [LARGE SCALE GENOMIC DNA]</scope>
    <source>
        <strain evidence="2">CGMCC 1.9227</strain>
    </source>
</reference>
<dbReference type="EMBL" id="FONQ01000003">
    <property type="protein sequence ID" value="SFE67672.1"/>
    <property type="molecule type" value="Genomic_DNA"/>
</dbReference>
<evidence type="ECO:0000313" key="1">
    <source>
        <dbReference type="EMBL" id="SFE67672.1"/>
    </source>
</evidence>
<gene>
    <name evidence="1" type="ORF">SAMN04488131_10373</name>
</gene>